<name>B8IQE5_METNO</name>
<dbReference type="RefSeq" id="WP_015932061.1">
    <property type="nucleotide sequence ID" value="NC_011894.1"/>
</dbReference>
<organism evidence="2 3">
    <name type="scientific">Methylobacterium nodulans (strain LMG 21967 / CNCM I-2342 / ORS 2060)</name>
    <dbReference type="NCBI Taxonomy" id="460265"/>
    <lineage>
        <taxon>Bacteria</taxon>
        <taxon>Pseudomonadati</taxon>
        <taxon>Pseudomonadota</taxon>
        <taxon>Alphaproteobacteria</taxon>
        <taxon>Hyphomicrobiales</taxon>
        <taxon>Methylobacteriaceae</taxon>
        <taxon>Methylobacterium</taxon>
    </lineage>
</organism>
<keyword evidence="1" id="KW-0732">Signal</keyword>
<feature type="chain" id="PRO_5002874291" evidence="1">
    <location>
        <begin position="20"/>
        <end position="120"/>
    </location>
</feature>
<feature type="signal peptide" evidence="1">
    <location>
        <begin position="1"/>
        <end position="19"/>
    </location>
</feature>
<protein>
    <submittedName>
        <fullName evidence="2">Uncharacterized protein</fullName>
    </submittedName>
</protein>
<sequence>MRLTTLIAAGILLAAPALAHEGRGTNGGRVADAGRYHVELVAKDRTVDVYLLDGSEKPVPAAGFTGTAILVVNGKPARVALAPAGGSRLTGTADIPLGTAPKGAVQLTAPDGTTVSGKFN</sequence>
<gene>
    <name evidence="2" type="ordered locus">Mnod_5615</name>
</gene>
<dbReference type="STRING" id="460265.Mnod_5615"/>
<dbReference type="AlphaFoldDB" id="B8IQE5"/>
<dbReference type="Proteomes" id="UP000008207">
    <property type="component" value="Chromosome"/>
</dbReference>
<evidence type="ECO:0000313" key="2">
    <source>
        <dbReference type="EMBL" id="ACL60457.1"/>
    </source>
</evidence>
<accession>B8IQE5</accession>
<dbReference type="eggNOG" id="ENOG5033JRR">
    <property type="taxonomic scope" value="Bacteria"/>
</dbReference>
<evidence type="ECO:0000313" key="3">
    <source>
        <dbReference type="Proteomes" id="UP000008207"/>
    </source>
</evidence>
<dbReference type="HOGENOM" id="CLU_125436_0_0_5"/>
<evidence type="ECO:0000256" key="1">
    <source>
        <dbReference type="SAM" id="SignalP"/>
    </source>
</evidence>
<proteinExistence type="predicted"/>
<reference evidence="2 3" key="1">
    <citation type="submission" date="2009-01" db="EMBL/GenBank/DDBJ databases">
        <title>Complete sequence of chromosome of Methylobacterium nodulans ORS 2060.</title>
        <authorList>
            <consortium name="US DOE Joint Genome Institute"/>
            <person name="Lucas S."/>
            <person name="Copeland A."/>
            <person name="Lapidus A."/>
            <person name="Glavina del Rio T."/>
            <person name="Dalin E."/>
            <person name="Tice H."/>
            <person name="Bruce D."/>
            <person name="Goodwin L."/>
            <person name="Pitluck S."/>
            <person name="Sims D."/>
            <person name="Brettin T."/>
            <person name="Detter J.C."/>
            <person name="Han C."/>
            <person name="Larimer F."/>
            <person name="Land M."/>
            <person name="Hauser L."/>
            <person name="Kyrpides N."/>
            <person name="Ivanova N."/>
            <person name="Marx C.J."/>
            <person name="Richardson P."/>
        </authorList>
    </citation>
    <scope>NUCLEOTIDE SEQUENCE [LARGE SCALE GENOMIC DNA]</scope>
    <source>
        <strain evidence="3">LMG 21967 / CNCM I-2342 / ORS 2060</strain>
    </source>
</reference>
<dbReference type="OrthoDB" id="7915804at2"/>
<dbReference type="EMBL" id="CP001349">
    <property type="protein sequence ID" value="ACL60457.1"/>
    <property type="molecule type" value="Genomic_DNA"/>
</dbReference>
<keyword evidence="3" id="KW-1185">Reference proteome</keyword>
<dbReference type="KEGG" id="mno:Mnod_5615"/>